<keyword evidence="4" id="KW-0539">Nucleus</keyword>
<dbReference type="GO" id="GO:0005737">
    <property type="term" value="C:cytoplasm"/>
    <property type="evidence" value="ECO:0007669"/>
    <property type="project" value="TreeGrafter"/>
</dbReference>
<sequence length="246" mass="27354">MDFAALAPSANSVMPSVHPTSQAKEAAFSPYEDHGGTNLAIAGADFCVIASDTRQSNGYHINTRFAPKTFKLTDKTVLTTAGCQPDCNMVATRVRQHIEWYKYTHNRSISTAAIAQMLSIMLYQKRFFPYYDFNILGGLDEEGRGAVYSYDSIGSMERVPCQCCGSASALIQPFLDNQVRNKNQKGKEEVTAFDPVAKLSLETTLKIVKDAFTSATERDIYTGDSLQIFIVTRDGVEEQRYPLKRD</sequence>
<dbReference type="PANTHER" id="PTHR32194:SF2">
    <property type="entry name" value="PROTEASOME SUBUNIT BETA TYPE-1"/>
    <property type="match status" value="1"/>
</dbReference>
<dbReference type="AlphaFoldDB" id="A0A9W8EA34"/>
<keyword evidence="6" id="KW-1185">Reference proteome</keyword>
<dbReference type="GO" id="GO:0016787">
    <property type="term" value="F:hydrolase activity"/>
    <property type="evidence" value="ECO:0007669"/>
    <property type="project" value="UniProtKB-KW"/>
</dbReference>
<dbReference type="Pfam" id="PF00227">
    <property type="entry name" value="Proteasome"/>
    <property type="match status" value="1"/>
</dbReference>
<organism evidence="5 6">
    <name type="scientific">Dispira parvispora</name>
    <dbReference type="NCBI Taxonomy" id="1520584"/>
    <lineage>
        <taxon>Eukaryota</taxon>
        <taxon>Fungi</taxon>
        <taxon>Fungi incertae sedis</taxon>
        <taxon>Zoopagomycota</taxon>
        <taxon>Kickxellomycotina</taxon>
        <taxon>Dimargaritomycetes</taxon>
        <taxon>Dimargaritales</taxon>
        <taxon>Dimargaritaceae</taxon>
        <taxon>Dispira</taxon>
    </lineage>
</organism>
<dbReference type="GO" id="GO:0051603">
    <property type="term" value="P:proteolysis involved in protein catabolic process"/>
    <property type="evidence" value="ECO:0007669"/>
    <property type="project" value="InterPro"/>
</dbReference>
<accession>A0A9W8EA34</accession>
<keyword evidence="5" id="KW-0378">Hydrolase</keyword>
<gene>
    <name evidence="5" type="primary">PRE7</name>
    <name evidence="5" type="ORF">IWQ62_000018</name>
</gene>
<dbReference type="GO" id="GO:0005839">
    <property type="term" value="C:proteasome core complex"/>
    <property type="evidence" value="ECO:0007669"/>
    <property type="project" value="InterPro"/>
</dbReference>
<keyword evidence="3 5" id="KW-0647">Proteasome</keyword>
<protein>
    <submittedName>
        <fullName evidence="5">Proteasome subunit beta type-6</fullName>
        <ecNumber evidence="5">3.4.25.1</ecNumber>
    </submittedName>
</protein>
<comment type="subcellular location">
    <subcellularLocation>
        <location evidence="1">Nucleus</location>
    </subcellularLocation>
</comment>
<evidence type="ECO:0000256" key="1">
    <source>
        <dbReference type="ARBA" id="ARBA00004123"/>
    </source>
</evidence>
<name>A0A9W8EA34_9FUNG</name>
<dbReference type="EMBL" id="JANBPY010000001">
    <property type="protein sequence ID" value="KAJ1970291.1"/>
    <property type="molecule type" value="Genomic_DNA"/>
</dbReference>
<dbReference type="InterPro" id="IPR001353">
    <property type="entry name" value="Proteasome_sua/b"/>
</dbReference>
<keyword evidence="2" id="KW-0963">Cytoplasm</keyword>
<proteinExistence type="predicted"/>
<evidence type="ECO:0000256" key="2">
    <source>
        <dbReference type="ARBA" id="ARBA00022490"/>
    </source>
</evidence>
<dbReference type="InterPro" id="IPR023333">
    <property type="entry name" value="Proteasome_suB-type"/>
</dbReference>
<dbReference type="Gene3D" id="3.60.20.10">
    <property type="entry name" value="Glutamine Phosphoribosylpyrophosphate, subunit 1, domain 1"/>
    <property type="match status" value="1"/>
</dbReference>
<evidence type="ECO:0000256" key="4">
    <source>
        <dbReference type="ARBA" id="ARBA00023242"/>
    </source>
</evidence>
<reference evidence="5" key="1">
    <citation type="submission" date="2022-07" db="EMBL/GenBank/DDBJ databases">
        <title>Phylogenomic reconstructions and comparative analyses of Kickxellomycotina fungi.</title>
        <authorList>
            <person name="Reynolds N.K."/>
            <person name="Stajich J.E."/>
            <person name="Barry K."/>
            <person name="Grigoriev I.V."/>
            <person name="Crous P."/>
            <person name="Smith M.E."/>
        </authorList>
    </citation>
    <scope>NUCLEOTIDE SEQUENCE</scope>
    <source>
        <strain evidence="5">RSA 1196</strain>
    </source>
</reference>
<dbReference type="InterPro" id="IPR029055">
    <property type="entry name" value="Ntn_hydrolases_N"/>
</dbReference>
<dbReference type="FunFam" id="3.60.20.10:FF:000027">
    <property type="entry name" value="Proteasome subunit beta type-6"/>
    <property type="match status" value="1"/>
</dbReference>
<dbReference type="CDD" id="cd03757">
    <property type="entry name" value="proteasome_beta_type_1"/>
    <property type="match status" value="1"/>
</dbReference>
<evidence type="ECO:0000313" key="6">
    <source>
        <dbReference type="Proteomes" id="UP001150925"/>
    </source>
</evidence>
<dbReference type="PROSITE" id="PS51476">
    <property type="entry name" value="PROTEASOME_BETA_2"/>
    <property type="match status" value="1"/>
</dbReference>
<dbReference type="SUPFAM" id="SSF56235">
    <property type="entry name" value="N-terminal nucleophile aminohydrolases (Ntn hydrolases)"/>
    <property type="match status" value="1"/>
</dbReference>
<dbReference type="PANTHER" id="PTHR32194">
    <property type="entry name" value="METALLOPROTEASE TLDD"/>
    <property type="match status" value="1"/>
</dbReference>
<comment type="caution">
    <text evidence="5">The sequence shown here is derived from an EMBL/GenBank/DDBJ whole genome shotgun (WGS) entry which is preliminary data.</text>
</comment>
<evidence type="ECO:0000313" key="5">
    <source>
        <dbReference type="EMBL" id="KAJ1970291.1"/>
    </source>
</evidence>
<dbReference type="OrthoDB" id="268479at2759"/>
<dbReference type="Proteomes" id="UP001150925">
    <property type="component" value="Unassembled WGS sequence"/>
</dbReference>
<evidence type="ECO:0000256" key="3">
    <source>
        <dbReference type="ARBA" id="ARBA00022942"/>
    </source>
</evidence>
<dbReference type="GO" id="GO:0005634">
    <property type="term" value="C:nucleus"/>
    <property type="evidence" value="ECO:0007669"/>
    <property type="project" value="UniProtKB-SubCell"/>
</dbReference>
<dbReference type="EC" id="3.4.25.1" evidence="5"/>